<gene>
    <name evidence="3" type="ORF">Eint_081780</name>
</gene>
<evidence type="ECO:0000256" key="1">
    <source>
        <dbReference type="ARBA" id="ARBA00008848"/>
    </source>
</evidence>
<dbReference type="HOGENOM" id="CLU_1384153_0_0_1"/>
<dbReference type="Gene3D" id="2.160.20.70">
    <property type="match status" value="1"/>
</dbReference>
<proteinExistence type="inferred from homology"/>
<comment type="similarity">
    <text evidence="1">Belongs to the TBCC family.</text>
</comment>
<organism evidence="3 4">
    <name type="scientific">Encephalitozoon intestinalis (strain ATCC 50506)</name>
    <name type="common">Microsporidian parasite</name>
    <name type="synonym">Septata intestinalis</name>
    <dbReference type="NCBI Taxonomy" id="876142"/>
    <lineage>
        <taxon>Eukaryota</taxon>
        <taxon>Fungi</taxon>
        <taxon>Fungi incertae sedis</taxon>
        <taxon>Microsporidia</taxon>
        <taxon>Unikaryonidae</taxon>
        <taxon>Encephalitozoon</taxon>
    </lineage>
</organism>
<name>E0S8A4_ENCIT</name>
<dbReference type="GeneID" id="9698298"/>
<reference evidence="3 4" key="2">
    <citation type="journal article" date="2012" name="Proc. Natl. Acad. Sci. U.S.A.">
        <title>Gain and loss of multiple functionally related, horizontally transferred genes in the reduced genomes of two microsporidian parasites.</title>
        <authorList>
            <person name="Pombert J.-F."/>
            <person name="Selman M."/>
            <person name="Burki F."/>
            <person name="Bardell F.T."/>
            <person name="Farinelli L."/>
            <person name="Solter L.F."/>
            <person name="Whitman D.W."/>
            <person name="Weiss L.M."/>
            <person name="Corradi N."/>
            <person name="Keeling P.J."/>
        </authorList>
    </citation>
    <scope>NUCLEOTIDE SEQUENCE [LARGE SCALE GENOMIC DNA]</scope>
    <source>
        <strain evidence="3 4">ATCC 50506</strain>
    </source>
</reference>
<accession>E0S8A4</accession>
<dbReference type="PROSITE" id="PS51329">
    <property type="entry name" value="C_CAP_COFACTOR_C"/>
    <property type="match status" value="1"/>
</dbReference>
<sequence>MEEDAVKKIKEGDFEGARKIILEMEDGIRIEPSLYGRRVLLEKVARLKKIYNDHNRAEIGTIPFRSLTSFERRENKVDGIKDKRYIKGSRDELVTIEDCVEVVIEDCTNAVFEHFCCEKSVVLNNVKDCKVSCSAHQIRMNGCRNVELEAYTLTGVFLQNSTGIVVRRYGGRKDNRFKNVNDFSSPFESINYTVLPDGL</sequence>
<dbReference type="RefSeq" id="XP_003073470.1">
    <property type="nucleotide sequence ID" value="XM_003073424.1"/>
</dbReference>
<dbReference type="InterPro" id="IPR012945">
    <property type="entry name" value="Tubulin-bd_cofactor_C_dom"/>
</dbReference>
<protein>
    <recommendedName>
        <fullName evidence="2">C-CAP/cofactor C-like domain-containing protein</fullName>
    </recommendedName>
</protein>
<dbReference type="Proteomes" id="UP000002313">
    <property type="component" value="Chromosome VIII"/>
</dbReference>
<keyword evidence="4" id="KW-1185">Reference proteome</keyword>
<evidence type="ECO:0000259" key="2">
    <source>
        <dbReference type="PROSITE" id="PS51329"/>
    </source>
</evidence>
<evidence type="ECO:0000313" key="3">
    <source>
        <dbReference type="EMBL" id="ADM12110.1"/>
    </source>
</evidence>
<dbReference type="InterPro" id="IPR017901">
    <property type="entry name" value="C-CAP_CF_C-like"/>
</dbReference>
<evidence type="ECO:0000313" key="4">
    <source>
        <dbReference type="Proteomes" id="UP000002313"/>
    </source>
</evidence>
<dbReference type="AlphaFoldDB" id="E0S8A4"/>
<dbReference type="EMBL" id="CP001949">
    <property type="protein sequence ID" value="ADM12110.1"/>
    <property type="molecule type" value="Genomic_DNA"/>
</dbReference>
<dbReference type="InterPro" id="IPR016098">
    <property type="entry name" value="CAP/MinC_C"/>
</dbReference>
<dbReference type="KEGG" id="ein:Eint_081780"/>
<dbReference type="Pfam" id="PF07986">
    <property type="entry name" value="TBCC"/>
    <property type="match status" value="1"/>
</dbReference>
<dbReference type="OrthoDB" id="194775at2759"/>
<dbReference type="VEuPathDB" id="MicrosporidiaDB:Eint_081780"/>
<feature type="domain" description="C-CAP/cofactor C-like" evidence="2">
    <location>
        <begin position="63"/>
        <end position="185"/>
    </location>
</feature>
<reference evidence="3 4" key="1">
    <citation type="journal article" date="2010" name="Nat. Commun.">
        <title>The complete sequence of the smallest known nuclear genome from the microsporidian Encephalitozoon intestinalis.</title>
        <authorList>
            <person name="Corradi N."/>
            <person name="Pombert J.-F."/>
            <person name="Farinelli L."/>
            <person name="Didier E.S."/>
            <person name="Keeling P.J."/>
        </authorList>
    </citation>
    <scope>NUCLEOTIDE SEQUENCE [LARGE SCALE GENOMIC DNA]</scope>
    <source>
        <strain evidence="3 4">ATCC 50506</strain>
    </source>
</reference>